<dbReference type="EMBL" id="ATNL01000013">
    <property type="protein sequence ID" value="KON72042.1"/>
    <property type="molecule type" value="Genomic_DNA"/>
</dbReference>
<reference evidence="1 2" key="1">
    <citation type="journal article" date="2015" name="Sci. Rep.">
        <title>Functional and structural properties of a novel cellulosome-like multienzyme complex: efficient glycoside hydrolysis of water-insoluble 7-xylosyl-10-deacetylpaclitaxel.</title>
        <authorList>
            <person name="Dou T.Y."/>
            <person name="Luan H.W."/>
            <person name="Ge G.B."/>
            <person name="Dong M.M."/>
            <person name="Zou H.F."/>
            <person name="He Y.Q."/>
            <person name="Cui P."/>
            <person name="Wang J.Y."/>
            <person name="Hao D.C."/>
            <person name="Yang S.L."/>
            <person name="Yang L."/>
        </authorList>
    </citation>
    <scope>NUCLEOTIDE SEQUENCE [LARGE SCALE GENOMIC DNA]</scope>
    <source>
        <strain evidence="1 2">F16</strain>
    </source>
</reference>
<sequence>MSSTSGEVFSAVMAHSRIARPRAWMPADGWSTMVGGRRPLDGDCQAQADA</sequence>
<protein>
    <submittedName>
        <fullName evidence="1">Uncharacterized protein</fullName>
    </submittedName>
</protein>
<proteinExistence type="predicted"/>
<dbReference type="Proteomes" id="UP000037387">
    <property type="component" value="Unassembled WGS sequence"/>
</dbReference>
<dbReference type="AlphaFoldDB" id="A0A0M0F3U0"/>
<accession>A0A0M0F3U0</accession>
<organism evidence="1 2">
    <name type="scientific">Cellulosimicrobium cellulans F16</name>
    <dbReference type="NCBI Taxonomy" id="1350482"/>
    <lineage>
        <taxon>Bacteria</taxon>
        <taxon>Bacillati</taxon>
        <taxon>Actinomycetota</taxon>
        <taxon>Actinomycetes</taxon>
        <taxon>Micrococcales</taxon>
        <taxon>Promicromonosporaceae</taxon>
        <taxon>Cellulosimicrobium</taxon>
    </lineage>
</organism>
<evidence type="ECO:0000313" key="1">
    <source>
        <dbReference type="EMBL" id="KON72042.1"/>
    </source>
</evidence>
<keyword evidence="2" id="KW-1185">Reference proteome</keyword>
<evidence type="ECO:0000313" key="2">
    <source>
        <dbReference type="Proteomes" id="UP000037387"/>
    </source>
</evidence>
<gene>
    <name evidence="1" type="ORF">M768_16400</name>
</gene>
<comment type="caution">
    <text evidence="1">The sequence shown here is derived from an EMBL/GenBank/DDBJ whole genome shotgun (WGS) entry which is preliminary data.</text>
</comment>
<name>A0A0M0F3U0_CELCE</name>